<name>A0ACC1S6X9_9APHY</name>
<sequence length="470" mass="54764">MTLSCLSFQRPRFKASRKDDYSNDRTNGSSSDQHREGGQRYRDHSQPRDDGYLDERRYRLSYSQDSDERHHHQYNSRNKQHYEDTHHDDKQRRGDTHRSDKQYREDIHHDDKRSREDTHRDDKRYRKDAHRDDKRHCDDHYRDHDSRLRRSDISYRDDKRARHSDDRKQHTRDTSSLGADPPWAEREYLYPEQTRVVLTNRGKINLKDQQPAIQRVLQKYIQVCIKKMVTEKALYKADERASAQRDLIIKTADSLGAADIAERLEVDRRFRSQMNAVGEGRLGTIRGDLKKMANGLVPSEYNLISGDVGPRVASLLTSCQWIYPGDADKMPNFKKPFERNIFAQLLATHFFNGADSIGSSVAMDFKSSVRDKPDEREIPEAMLGLVCATVALSISDWASGEYAGPQKYDATLAEEFYSDVMVEFSVMKESSMARYHRVMHGVYKRVCDMRRGKASVRVGSRGPSKMEIEE</sequence>
<dbReference type="EMBL" id="JANHOG010001670">
    <property type="protein sequence ID" value="KAJ3533403.1"/>
    <property type="molecule type" value="Genomic_DNA"/>
</dbReference>
<organism evidence="1 2">
    <name type="scientific">Phlebia brevispora</name>
    <dbReference type="NCBI Taxonomy" id="194682"/>
    <lineage>
        <taxon>Eukaryota</taxon>
        <taxon>Fungi</taxon>
        <taxon>Dikarya</taxon>
        <taxon>Basidiomycota</taxon>
        <taxon>Agaricomycotina</taxon>
        <taxon>Agaricomycetes</taxon>
        <taxon>Polyporales</taxon>
        <taxon>Meruliaceae</taxon>
        <taxon>Phlebia</taxon>
    </lineage>
</organism>
<protein>
    <submittedName>
        <fullName evidence="1">Uncharacterized protein</fullName>
    </submittedName>
</protein>
<dbReference type="Proteomes" id="UP001148662">
    <property type="component" value="Unassembled WGS sequence"/>
</dbReference>
<evidence type="ECO:0000313" key="1">
    <source>
        <dbReference type="EMBL" id="KAJ3533403.1"/>
    </source>
</evidence>
<evidence type="ECO:0000313" key="2">
    <source>
        <dbReference type="Proteomes" id="UP001148662"/>
    </source>
</evidence>
<reference evidence="1" key="1">
    <citation type="submission" date="2022-07" db="EMBL/GenBank/DDBJ databases">
        <title>Genome Sequence of Phlebia brevispora.</title>
        <authorList>
            <person name="Buettner E."/>
        </authorList>
    </citation>
    <scope>NUCLEOTIDE SEQUENCE</scope>
    <source>
        <strain evidence="1">MPL23</strain>
    </source>
</reference>
<accession>A0ACC1S6X9</accession>
<keyword evidence="2" id="KW-1185">Reference proteome</keyword>
<comment type="caution">
    <text evidence="1">The sequence shown here is derived from an EMBL/GenBank/DDBJ whole genome shotgun (WGS) entry which is preliminary data.</text>
</comment>
<gene>
    <name evidence="1" type="ORF">NM688_g7285</name>
</gene>
<proteinExistence type="predicted"/>